<dbReference type="EMBL" id="LGTQ01000005">
    <property type="protein sequence ID" value="KPM49652.1"/>
    <property type="molecule type" value="Genomic_DNA"/>
</dbReference>
<comment type="caution">
    <text evidence="2">The sequence shown here is derived from an EMBL/GenBank/DDBJ whole genome shotgun (WGS) entry which is preliminary data.</text>
</comment>
<reference evidence="2 3" key="1">
    <citation type="submission" date="2015-07" db="EMBL/GenBank/DDBJ databases">
        <title>The draft genome sequence of Leadbetterella sp. JN14-9.</title>
        <authorList>
            <person name="Liu Y."/>
            <person name="Du J."/>
            <person name="Shao Z."/>
        </authorList>
    </citation>
    <scope>NUCLEOTIDE SEQUENCE [LARGE SCALE GENOMIC DNA]</scope>
    <source>
        <strain evidence="2 3">JN14-9</strain>
    </source>
</reference>
<proteinExistence type="predicted"/>
<gene>
    <name evidence="2" type="ORF">AFM12_03400</name>
</gene>
<protein>
    <submittedName>
        <fullName evidence="2">Uncharacterized protein</fullName>
    </submittedName>
</protein>
<dbReference type="Proteomes" id="UP000050454">
    <property type="component" value="Unassembled WGS sequence"/>
</dbReference>
<accession>A0A0N8HAA8</accession>
<keyword evidence="1" id="KW-0175">Coiled coil</keyword>
<feature type="coiled-coil region" evidence="1">
    <location>
        <begin position="275"/>
        <end position="481"/>
    </location>
</feature>
<organism evidence="2 3">
    <name type="scientific">Jiulongibacter sediminis</name>
    <dbReference type="NCBI Taxonomy" id="1605367"/>
    <lineage>
        <taxon>Bacteria</taxon>
        <taxon>Pseudomonadati</taxon>
        <taxon>Bacteroidota</taxon>
        <taxon>Cytophagia</taxon>
        <taxon>Cytophagales</taxon>
        <taxon>Leadbetterellaceae</taxon>
        <taxon>Jiulongibacter</taxon>
    </lineage>
</organism>
<sequence>MSITTKIKEDNDWAKDANQNEIHISFAESGQKGYFCIGCNAEMSAKKSKNEDRYRSHFAHVATNVEIERKCTFSSETHRHKLAKEFLQEMKKIKVPPIKVFNATKENYKVLRASQFIEAAYVRNECPAFENSNGEIEHRHVSPEERFDLFIKPDVTFFDKHDKPILFIELVATHKIDNQKLFKIRSLGIDTVQVLVPRESDIGIRKALLSTSNTKWVFNNEQESTKYDHIQSGVNSTVLKTDEFERDLSQRSETSKCRISEIKNFIRRIGKEVGSEQFRNSVQKIREQIQRVEENTERERREIEKRIVKLSGEISTEFRDEGRRINSAISDASMESGRVDQLVDEAKKEYSDLERRYLIKRNKLEIEERKLGERKDNYKPDCQPEIERIENELRECGAEQNTLEELERRISRDREDKTSYFESERRRLKRETEDTEKSIQRISEDLRGLPDQIEKSEVLLREDFERRRIELGERFEELRARTIDAIENENPGELPELVKHFDSLLSGRRILDDEEDRSSEFKLLRKIKESIERKSYKNWV</sequence>
<keyword evidence="3" id="KW-1185">Reference proteome</keyword>
<evidence type="ECO:0000313" key="2">
    <source>
        <dbReference type="EMBL" id="KPM49652.1"/>
    </source>
</evidence>
<dbReference type="AlphaFoldDB" id="A0A0N8HAA8"/>
<evidence type="ECO:0000313" key="3">
    <source>
        <dbReference type="Proteomes" id="UP000050454"/>
    </source>
</evidence>
<evidence type="ECO:0000256" key="1">
    <source>
        <dbReference type="SAM" id="Coils"/>
    </source>
</evidence>
<name>A0A0N8HAA8_9BACT</name>